<keyword evidence="8 11" id="KW-0406">Ion transport</keyword>
<dbReference type="PANTHER" id="PTHR42823:SF3">
    <property type="entry name" value="ATP SYNTHASE SUBUNIT A, CHLOROPLASTIC"/>
    <property type="match status" value="1"/>
</dbReference>
<dbReference type="GO" id="GO:0005886">
    <property type="term" value="C:plasma membrane"/>
    <property type="evidence" value="ECO:0007669"/>
    <property type="project" value="UniProtKB-SubCell"/>
</dbReference>
<dbReference type="GO" id="GO:0046933">
    <property type="term" value="F:proton-transporting ATP synthase activity, rotational mechanism"/>
    <property type="evidence" value="ECO:0007669"/>
    <property type="project" value="UniProtKB-UniRule"/>
</dbReference>
<keyword evidence="10 11" id="KW-0066">ATP synthesis</keyword>
<dbReference type="PANTHER" id="PTHR42823">
    <property type="entry name" value="ATP SYNTHASE SUBUNIT A, CHLOROPLASTIC"/>
    <property type="match status" value="1"/>
</dbReference>
<dbReference type="OrthoDB" id="9789241at2"/>
<name>A0A1W1XW34_9CLOT</name>
<dbReference type="RefSeq" id="WP_084117412.1">
    <property type="nucleotide sequence ID" value="NZ_FWXH01000022.1"/>
</dbReference>
<dbReference type="SUPFAM" id="SSF81336">
    <property type="entry name" value="F1F0 ATP synthase subunit A"/>
    <property type="match status" value="1"/>
</dbReference>
<evidence type="ECO:0000313" key="13">
    <source>
        <dbReference type="Proteomes" id="UP000192468"/>
    </source>
</evidence>
<feature type="transmembrane region" description="Helical" evidence="11">
    <location>
        <begin position="199"/>
        <end position="217"/>
    </location>
</feature>
<gene>
    <name evidence="11" type="primary">atpB</name>
    <name evidence="12" type="ORF">SAMN02745134_03405</name>
</gene>
<dbReference type="Pfam" id="PF00119">
    <property type="entry name" value="ATP-synt_A"/>
    <property type="match status" value="1"/>
</dbReference>
<dbReference type="Gene3D" id="1.20.120.220">
    <property type="entry name" value="ATP synthase, F0 complex, subunit A"/>
    <property type="match status" value="1"/>
</dbReference>
<dbReference type="GO" id="GO:0045259">
    <property type="term" value="C:proton-transporting ATP synthase complex"/>
    <property type="evidence" value="ECO:0007669"/>
    <property type="project" value="UniProtKB-KW"/>
</dbReference>
<feature type="transmembrane region" description="Helical" evidence="11">
    <location>
        <begin position="154"/>
        <end position="179"/>
    </location>
</feature>
<organism evidence="12 13">
    <name type="scientific">Clostridium acidisoli DSM 12555</name>
    <dbReference type="NCBI Taxonomy" id="1121291"/>
    <lineage>
        <taxon>Bacteria</taxon>
        <taxon>Bacillati</taxon>
        <taxon>Bacillota</taxon>
        <taxon>Clostridia</taxon>
        <taxon>Eubacteriales</taxon>
        <taxon>Clostridiaceae</taxon>
        <taxon>Clostridium</taxon>
    </lineage>
</organism>
<evidence type="ECO:0000256" key="6">
    <source>
        <dbReference type="ARBA" id="ARBA00022781"/>
    </source>
</evidence>
<evidence type="ECO:0000256" key="10">
    <source>
        <dbReference type="ARBA" id="ARBA00023310"/>
    </source>
</evidence>
<dbReference type="Proteomes" id="UP000192468">
    <property type="component" value="Unassembled WGS sequence"/>
</dbReference>
<comment type="similarity">
    <text evidence="2 11">Belongs to the ATPase A chain family.</text>
</comment>
<feature type="transmembrane region" description="Helical" evidence="11">
    <location>
        <begin position="107"/>
        <end position="126"/>
    </location>
</feature>
<evidence type="ECO:0000256" key="2">
    <source>
        <dbReference type="ARBA" id="ARBA00006810"/>
    </source>
</evidence>
<feature type="transmembrane region" description="Helical" evidence="11">
    <location>
        <begin position="20"/>
        <end position="42"/>
    </location>
</feature>
<evidence type="ECO:0000256" key="3">
    <source>
        <dbReference type="ARBA" id="ARBA00022448"/>
    </source>
</evidence>
<dbReference type="GO" id="GO:0042777">
    <property type="term" value="P:proton motive force-driven plasma membrane ATP synthesis"/>
    <property type="evidence" value="ECO:0007669"/>
    <property type="project" value="TreeGrafter"/>
</dbReference>
<keyword evidence="7 11" id="KW-1133">Transmembrane helix</keyword>
<evidence type="ECO:0000256" key="8">
    <source>
        <dbReference type="ARBA" id="ARBA00023065"/>
    </source>
</evidence>
<evidence type="ECO:0000256" key="7">
    <source>
        <dbReference type="ARBA" id="ARBA00022989"/>
    </source>
</evidence>
<dbReference type="EMBL" id="FWXH01000022">
    <property type="protein sequence ID" value="SMC28136.1"/>
    <property type="molecule type" value="Genomic_DNA"/>
</dbReference>
<evidence type="ECO:0000256" key="9">
    <source>
        <dbReference type="ARBA" id="ARBA00023136"/>
    </source>
</evidence>
<evidence type="ECO:0000256" key="5">
    <source>
        <dbReference type="ARBA" id="ARBA00022692"/>
    </source>
</evidence>
<dbReference type="InterPro" id="IPR045082">
    <property type="entry name" value="ATP_syn_F0_a_bact/chloroplast"/>
</dbReference>
<keyword evidence="11" id="KW-1003">Cell membrane</keyword>
<evidence type="ECO:0000256" key="1">
    <source>
        <dbReference type="ARBA" id="ARBA00004141"/>
    </source>
</evidence>
<keyword evidence="3 11" id="KW-0813">Transport</keyword>
<dbReference type="STRING" id="1121291.SAMN02745134_03405"/>
<keyword evidence="9 11" id="KW-0472">Membrane</keyword>
<dbReference type="PRINTS" id="PR00123">
    <property type="entry name" value="ATPASEA"/>
</dbReference>
<keyword evidence="4 11" id="KW-0138">CF(0)</keyword>
<sequence>MDLNAKTLFSLNVGGHNINITSSIVTQWVIMVIIAILVLAFTSNLRKVPSKKQSVLEMLVNLFTGLVKENMGEEFMGFVPFIGTMGIFLFFLNLSALVGVEPSTKDINVTAGFALISFVVINVTAFRKVGIGGYGKELITPYALMFPMNLLEKITLPISLCLRLFCNMLVGSILIGLIYKYMGHFAFIVPVPFHMFFDMFDGVIQVYIFMMLTMLYTKMGSEAE</sequence>
<protein>
    <recommendedName>
        <fullName evidence="11">ATP synthase subunit a</fullName>
    </recommendedName>
    <alternativeName>
        <fullName evidence="11">ATP synthase F0 sector subunit a</fullName>
    </alternativeName>
    <alternativeName>
        <fullName evidence="11">F-ATPase subunit 6</fullName>
    </alternativeName>
</protein>
<dbReference type="NCBIfam" id="NF004484">
    <property type="entry name" value="PRK05815.3-2"/>
    <property type="match status" value="1"/>
</dbReference>
<dbReference type="CDD" id="cd00310">
    <property type="entry name" value="ATP-synt_Fo_a_6"/>
    <property type="match status" value="1"/>
</dbReference>
<evidence type="ECO:0000256" key="4">
    <source>
        <dbReference type="ARBA" id="ARBA00022547"/>
    </source>
</evidence>
<evidence type="ECO:0000256" key="11">
    <source>
        <dbReference type="HAMAP-Rule" id="MF_01393"/>
    </source>
</evidence>
<comment type="subcellular location">
    <subcellularLocation>
        <location evidence="11">Cell membrane</location>
        <topology evidence="11">Multi-pass membrane protein</topology>
    </subcellularLocation>
    <subcellularLocation>
        <location evidence="1">Membrane</location>
        <topology evidence="1">Multi-pass membrane protein</topology>
    </subcellularLocation>
</comment>
<keyword evidence="13" id="KW-1185">Reference proteome</keyword>
<evidence type="ECO:0000313" key="12">
    <source>
        <dbReference type="EMBL" id="SMC28136.1"/>
    </source>
</evidence>
<comment type="function">
    <text evidence="11">Key component of the proton channel; it plays a direct role in the translocation of protons across the membrane.</text>
</comment>
<reference evidence="12 13" key="1">
    <citation type="submission" date="2017-04" db="EMBL/GenBank/DDBJ databases">
        <authorList>
            <person name="Afonso C.L."/>
            <person name="Miller P.J."/>
            <person name="Scott M.A."/>
            <person name="Spackman E."/>
            <person name="Goraichik I."/>
            <person name="Dimitrov K.M."/>
            <person name="Suarez D.L."/>
            <person name="Swayne D.E."/>
        </authorList>
    </citation>
    <scope>NUCLEOTIDE SEQUENCE [LARGE SCALE GENOMIC DNA]</scope>
    <source>
        <strain evidence="12 13">DSM 12555</strain>
    </source>
</reference>
<dbReference type="InterPro" id="IPR035908">
    <property type="entry name" value="F0_ATP_A_sf"/>
</dbReference>
<keyword evidence="6 11" id="KW-0375">Hydrogen ion transport</keyword>
<proteinExistence type="inferred from homology"/>
<dbReference type="InterPro" id="IPR000568">
    <property type="entry name" value="ATP_synth_F0_asu"/>
</dbReference>
<dbReference type="AlphaFoldDB" id="A0A1W1XW34"/>
<feature type="transmembrane region" description="Helical" evidence="11">
    <location>
        <begin position="75"/>
        <end position="95"/>
    </location>
</feature>
<accession>A0A1W1XW34</accession>
<keyword evidence="5 11" id="KW-0812">Transmembrane</keyword>
<dbReference type="HAMAP" id="MF_01393">
    <property type="entry name" value="ATP_synth_a_bact"/>
    <property type="match status" value="1"/>
</dbReference>